<evidence type="ECO:0000256" key="1">
    <source>
        <dbReference type="ARBA" id="ARBA00004651"/>
    </source>
</evidence>
<gene>
    <name evidence="8" type="ORF">SGN30_24385</name>
</gene>
<evidence type="ECO:0000256" key="6">
    <source>
        <dbReference type="SAM" id="Phobius"/>
    </source>
</evidence>
<evidence type="ECO:0000256" key="5">
    <source>
        <dbReference type="ARBA" id="ARBA00023136"/>
    </source>
</evidence>
<feature type="transmembrane region" description="Helical" evidence="6">
    <location>
        <begin position="15"/>
        <end position="36"/>
    </location>
</feature>
<dbReference type="GO" id="GO:0005886">
    <property type="term" value="C:plasma membrane"/>
    <property type="evidence" value="ECO:0007669"/>
    <property type="project" value="UniProtKB-SubCell"/>
</dbReference>
<keyword evidence="3 6" id="KW-0812">Transmembrane</keyword>
<comment type="subcellular location">
    <subcellularLocation>
        <location evidence="1">Cell membrane</location>
        <topology evidence="1">Multi-pass membrane protein</topology>
    </subcellularLocation>
</comment>
<evidence type="ECO:0000256" key="3">
    <source>
        <dbReference type="ARBA" id="ARBA00022692"/>
    </source>
</evidence>
<comment type="caution">
    <text evidence="8">The sequence shown here is derived from an EMBL/GenBank/DDBJ whole genome shotgun (WGS) entry which is preliminary data.</text>
</comment>
<name>A0AAJ2VF50_DELAC</name>
<keyword evidence="4 6" id="KW-1133">Transmembrane helix</keyword>
<organism evidence="8 9">
    <name type="scientific">Delftia acidovorans</name>
    <name type="common">Pseudomonas acidovorans</name>
    <name type="synonym">Comamonas acidovorans</name>
    <dbReference type="NCBI Taxonomy" id="80866"/>
    <lineage>
        <taxon>Bacteria</taxon>
        <taxon>Pseudomonadati</taxon>
        <taxon>Pseudomonadota</taxon>
        <taxon>Betaproteobacteria</taxon>
        <taxon>Burkholderiales</taxon>
        <taxon>Comamonadaceae</taxon>
        <taxon>Delftia</taxon>
    </lineage>
</organism>
<sequence>MKTAKDLALIRLRRLRWMALGEGATLLILLCIAVPLKHLFGYTSAVSVMGPIHGVAFLLYVWMVFDAVSIDDWSKEELARMAVAALLPFGALLSSGMLRRKAGEIAAAGDKGLTP</sequence>
<dbReference type="EMBL" id="JAWWMZ010000012">
    <property type="protein sequence ID" value="MDX4956562.1"/>
    <property type="molecule type" value="Genomic_DNA"/>
</dbReference>
<evidence type="ECO:0000313" key="9">
    <source>
        <dbReference type="Proteomes" id="UP001287445"/>
    </source>
</evidence>
<feature type="transmembrane region" description="Helical" evidence="6">
    <location>
        <begin position="42"/>
        <end position="65"/>
    </location>
</feature>
<keyword evidence="2" id="KW-1003">Cell membrane</keyword>
<dbReference type="RefSeq" id="WP_319076064.1">
    <property type="nucleotide sequence ID" value="NZ_JAWWMZ010000012.1"/>
</dbReference>
<dbReference type="AlphaFoldDB" id="A0AAJ2VF50"/>
<evidence type="ECO:0000256" key="4">
    <source>
        <dbReference type="ARBA" id="ARBA00022989"/>
    </source>
</evidence>
<evidence type="ECO:0000313" key="8">
    <source>
        <dbReference type="EMBL" id="MDX4956562.1"/>
    </source>
</evidence>
<reference evidence="8" key="1">
    <citation type="submission" date="2023-11" db="EMBL/GenBank/DDBJ databases">
        <title>Identification and selenium tolerance of Delftia acidovorans R3-25.</title>
        <authorList>
            <person name="Zhang S."/>
            <person name="Liu Y."/>
            <person name="Guo Y."/>
        </authorList>
    </citation>
    <scope>NUCLEOTIDE SEQUENCE</scope>
    <source>
        <strain evidence="8">R3-25</strain>
    </source>
</reference>
<accession>A0AAJ2VF50</accession>
<dbReference type="InterPro" id="IPR023845">
    <property type="entry name" value="DUF3817_TM"/>
</dbReference>
<dbReference type="PANTHER" id="PTHR40077">
    <property type="entry name" value="MEMBRANE PROTEIN-RELATED"/>
    <property type="match status" value="1"/>
</dbReference>
<keyword evidence="5 6" id="KW-0472">Membrane</keyword>
<dbReference type="NCBIfam" id="TIGR03954">
    <property type="entry name" value="integ_memb_HG"/>
    <property type="match status" value="1"/>
</dbReference>
<evidence type="ECO:0000256" key="2">
    <source>
        <dbReference type="ARBA" id="ARBA00022475"/>
    </source>
</evidence>
<feature type="domain" description="DUF3817" evidence="7">
    <location>
        <begin position="12"/>
        <end position="94"/>
    </location>
</feature>
<dbReference type="PANTHER" id="PTHR40077:SF1">
    <property type="entry name" value="MEMBRANE PROTEIN"/>
    <property type="match status" value="1"/>
</dbReference>
<protein>
    <submittedName>
        <fullName evidence="8">DUF3817 domain-containing protein</fullName>
    </submittedName>
</protein>
<dbReference type="Proteomes" id="UP001287445">
    <property type="component" value="Unassembled WGS sequence"/>
</dbReference>
<feature type="transmembrane region" description="Helical" evidence="6">
    <location>
        <begin position="77"/>
        <end position="98"/>
    </location>
</feature>
<evidence type="ECO:0000259" key="7">
    <source>
        <dbReference type="Pfam" id="PF12823"/>
    </source>
</evidence>
<dbReference type="Pfam" id="PF12823">
    <property type="entry name" value="DUF3817"/>
    <property type="match status" value="1"/>
</dbReference>
<proteinExistence type="predicted"/>